<feature type="chain" id="PRO_5038406247" evidence="5">
    <location>
        <begin position="22"/>
        <end position="262"/>
    </location>
</feature>
<reference evidence="8 9" key="1">
    <citation type="submission" date="2019-04" db="EMBL/GenBank/DDBJ databases">
        <authorList>
            <person name="Dong K."/>
        </authorList>
    </citation>
    <scope>NUCLEOTIDE SEQUENCE [LARGE SCALE GENOMIC DNA]</scope>
    <source>
        <strain evidence="9">dk3543</strain>
    </source>
</reference>
<evidence type="ECO:0000313" key="9">
    <source>
        <dbReference type="Proteomes" id="UP000307808"/>
    </source>
</evidence>
<accession>A0A4U2YNG3</accession>
<dbReference type="PANTHER" id="PTHR35936:SF17">
    <property type="entry name" value="ARGININE-BINDING EXTRACELLULAR PROTEIN ARTP"/>
    <property type="match status" value="1"/>
</dbReference>
<protein>
    <submittedName>
        <fullName evidence="8">Amino acid ABC transporter substrate-binding protein</fullName>
    </submittedName>
</protein>
<dbReference type="GO" id="GO:0015276">
    <property type="term" value="F:ligand-gated monoatomic ion channel activity"/>
    <property type="evidence" value="ECO:0007669"/>
    <property type="project" value="InterPro"/>
</dbReference>
<dbReference type="Gene3D" id="3.40.190.10">
    <property type="entry name" value="Periplasmic binding protein-like II"/>
    <property type="match status" value="2"/>
</dbReference>
<keyword evidence="3 5" id="KW-0732">Signal</keyword>
<dbReference type="Proteomes" id="UP000307808">
    <property type="component" value="Unassembled WGS sequence"/>
</dbReference>
<evidence type="ECO:0000256" key="3">
    <source>
        <dbReference type="ARBA" id="ARBA00022729"/>
    </source>
</evidence>
<dbReference type="SUPFAM" id="SSF53850">
    <property type="entry name" value="Periplasmic binding protein-like II"/>
    <property type="match status" value="1"/>
</dbReference>
<feature type="signal peptide" evidence="5">
    <location>
        <begin position="1"/>
        <end position="21"/>
    </location>
</feature>
<dbReference type="InterPro" id="IPR001320">
    <property type="entry name" value="Iontro_rcpt_C"/>
</dbReference>
<keyword evidence="9" id="KW-1185">Reference proteome</keyword>
<feature type="domain" description="Solute-binding protein family 3/N-terminal" evidence="6">
    <location>
        <begin position="42"/>
        <end position="262"/>
    </location>
</feature>
<dbReference type="RefSeq" id="WP_137066170.1">
    <property type="nucleotide sequence ID" value="NZ_CP040748.1"/>
</dbReference>
<comment type="caution">
    <text evidence="8">The sequence shown here is derived from an EMBL/GenBank/DDBJ whole genome shotgun (WGS) entry which is preliminary data.</text>
</comment>
<dbReference type="SMART" id="SM00062">
    <property type="entry name" value="PBPb"/>
    <property type="match status" value="1"/>
</dbReference>
<evidence type="ECO:0000259" key="6">
    <source>
        <dbReference type="SMART" id="SM00062"/>
    </source>
</evidence>
<comment type="similarity">
    <text evidence="2 4">Belongs to the bacterial solute-binding protein 3 family.</text>
</comment>
<dbReference type="PROSITE" id="PS01039">
    <property type="entry name" value="SBP_BACTERIAL_3"/>
    <property type="match status" value="1"/>
</dbReference>
<evidence type="ECO:0000259" key="7">
    <source>
        <dbReference type="SMART" id="SM00079"/>
    </source>
</evidence>
<organism evidence="8 9">
    <name type="scientific">Nocardioides jishulii</name>
    <dbReference type="NCBI Taxonomy" id="2575440"/>
    <lineage>
        <taxon>Bacteria</taxon>
        <taxon>Bacillati</taxon>
        <taxon>Actinomycetota</taxon>
        <taxon>Actinomycetes</taxon>
        <taxon>Propionibacteriales</taxon>
        <taxon>Nocardioidaceae</taxon>
        <taxon>Nocardioides</taxon>
    </lineage>
</organism>
<proteinExistence type="inferred from homology"/>
<name>A0A4U2YNG3_9ACTN</name>
<dbReference type="PANTHER" id="PTHR35936">
    <property type="entry name" value="MEMBRANE-BOUND LYTIC MUREIN TRANSGLYCOSYLASE F"/>
    <property type="match status" value="1"/>
</dbReference>
<dbReference type="OrthoDB" id="8454826at2"/>
<dbReference type="InterPro" id="IPR018313">
    <property type="entry name" value="SBP_3_CS"/>
</dbReference>
<dbReference type="PROSITE" id="PS51257">
    <property type="entry name" value="PROKAR_LIPOPROTEIN"/>
    <property type="match status" value="1"/>
</dbReference>
<dbReference type="SMART" id="SM00079">
    <property type="entry name" value="PBPe"/>
    <property type="match status" value="1"/>
</dbReference>
<dbReference type="GO" id="GO:0030313">
    <property type="term" value="C:cell envelope"/>
    <property type="evidence" value="ECO:0007669"/>
    <property type="project" value="UniProtKB-SubCell"/>
</dbReference>
<evidence type="ECO:0000256" key="2">
    <source>
        <dbReference type="ARBA" id="ARBA00010333"/>
    </source>
</evidence>
<dbReference type="AlphaFoldDB" id="A0A4U2YNG3"/>
<dbReference type="EMBL" id="SZPY01000003">
    <property type="protein sequence ID" value="TKI61331.1"/>
    <property type="molecule type" value="Genomic_DNA"/>
</dbReference>
<feature type="domain" description="Ionotropic glutamate receptor C-terminal" evidence="7">
    <location>
        <begin position="42"/>
        <end position="261"/>
    </location>
</feature>
<dbReference type="CDD" id="cd13530">
    <property type="entry name" value="PBP2_peptides_like"/>
    <property type="match status" value="1"/>
</dbReference>
<dbReference type="Pfam" id="PF00497">
    <property type="entry name" value="SBP_bac_3"/>
    <property type="match status" value="1"/>
</dbReference>
<evidence type="ECO:0000256" key="1">
    <source>
        <dbReference type="ARBA" id="ARBA00004196"/>
    </source>
</evidence>
<comment type="subcellular location">
    <subcellularLocation>
        <location evidence="1">Cell envelope</location>
    </subcellularLocation>
</comment>
<sequence>MKRFLTPLAAGVLALSLAACGSDSDDEPKSADGSVTTIADGKLTVCADVPYPPFEDFDKSSPTGFKGYDIDIVQEVADHLDLELVVRDADFNSLQGGLEFATNKCDLGASAMTITEKREEKITFSDPYYESMQSLLVPEGSDIKSIDDLDGKKVGVQKGTTGESYANDNATGAKIVIFPSDGEMWPALKGGQVDALLQDLPVNVEHEKAGGYTIVEEYATDESYGLAMKKDSPLAAKVNEALDAIRESGRYQEIYDSYFSAK</sequence>
<evidence type="ECO:0000313" key="8">
    <source>
        <dbReference type="EMBL" id="TKI61331.1"/>
    </source>
</evidence>
<dbReference type="GO" id="GO:0016020">
    <property type="term" value="C:membrane"/>
    <property type="evidence" value="ECO:0007669"/>
    <property type="project" value="InterPro"/>
</dbReference>
<evidence type="ECO:0000256" key="4">
    <source>
        <dbReference type="RuleBase" id="RU003744"/>
    </source>
</evidence>
<dbReference type="InterPro" id="IPR001638">
    <property type="entry name" value="Solute-binding_3/MltF_N"/>
</dbReference>
<evidence type="ECO:0000256" key="5">
    <source>
        <dbReference type="SAM" id="SignalP"/>
    </source>
</evidence>
<gene>
    <name evidence="8" type="ORF">FC770_10945</name>
</gene>